<keyword evidence="4" id="KW-0238">DNA-binding</keyword>
<protein>
    <submittedName>
        <fullName evidence="8">SigE family RNA polymerase sigma factor</fullName>
    </submittedName>
</protein>
<keyword evidence="2" id="KW-0805">Transcription regulation</keyword>
<dbReference type="Pfam" id="PF08281">
    <property type="entry name" value="Sigma70_r4_2"/>
    <property type="match status" value="1"/>
</dbReference>
<dbReference type="InterPro" id="IPR007627">
    <property type="entry name" value="RNA_pol_sigma70_r2"/>
</dbReference>
<keyword evidence="9" id="KW-1185">Reference proteome</keyword>
<evidence type="ECO:0000256" key="1">
    <source>
        <dbReference type="ARBA" id="ARBA00010641"/>
    </source>
</evidence>
<dbReference type="InterPro" id="IPR013249">
    <property type="entry name" value="RNA_pol_sigma70_r4_t2"/>
</dbReference>
<gene>
    <name evidence="8" type="ORF">ACFFRI_14905</name>
</gene>
<dbReference type="PANTHER" id="PTHR43133">
    <property type="entry name" value="RNA POLYMERASE ECF-TYPE SIGMA FACTO"/>
    <property type="match status" value="1"/>
</dbReference>
<keyword evidence="3" id="KW-0731">Sigma factor</keyword>
<comment type="similarity">
    <text evidence="1">Belongs to the sigma-70 factor family. ECF subfamily.</text>
</comment>
<dbReference type="CDD" id="cd06171">
    <property type="entry name" value="Sigma70_r4"/>
    <property type="match status" value="1"/>
</dbReference>
<dbReference type="InterPro" id="IPR014325">
    <property type="entry name" value="RNA_pol_sigma-E_actinobac"/>
</dbReference>
<evidence type="ECO:0000313" key="8">
    <source>
        <dbReference type="EMBL" id="MFB9314343.1"/>
    </source>
</evidence>
<evidence type="ECO:0000256" key="4">
    <source>
        <dbReference type="ARBA" id="ARBA00023125"/>
    </source>
</evidence>
<accession>A0ABV5KC60</accession>
<evidence type="ECO:0000313" key="9">
    <source>
        <dbReference type="Proteomes" id="UP001589750"/>
    </source>
</evidence>
<dbReference type="EMBL" id="JBHMDG010000018">
    <property type="protein sequence ID" value="MFB9314343.1"/>
    <property type="molecule type" value="Genomic_DNA"/>
</dbReference>
<dbReference type="InterPro" id="IPR013325">
    <property type="entry name" value="RNA_pol_sigma_r2"/>
</dbReference>
<dbReference type="NCBIfam" id="TIGR02983">
    <property type="entry name" value="SigE-fam_strep"/>
    <property type="match status" value="1"/>
</dbReference>
<feature type="domain" description="RNA polymerase sigma-70 region 2" evidence="6">
    <location>
        <begin position="27"/>
        <end position="82"/>
    </location>
</feature>
<dbReference type="Gene3D" id="1.10.10.10">
    <property type="entry name" value="Winged helix-like DNA-binding domain superfamily/Winged helix DNA-binding domain"/>
    <property type="match status" value="1"/>
</dbReference>
<evidence type="ECO:0000256" key="5">
    <source>
        <dbReference type="ARBA" id="ARBA00023163"/>
    </source>
</evidence>
<dbReference type="InterPro" id="IPR014284">
    <property type="entry name" value="RNA_pol_sigma-70_dom"/>
</dbReference>
<proteinExistence type="inferred from homology"/>
<dbReference type="Proteomes" id="UP001589750">
    <property type="component" value="Unassembled WGS sequence"/>
</dbReference>
<dbReference type="SUPFAM" id="SSF88659">
    <property type="entry name" value="Sigma3 and sigma4 domains of RNA polymerase sigma factors"/>
    <property type="match status" value="1"/>
</dbReference>
<organism evidence="8 9">
    <name type="scientific">Nocardioides plantarum</name>
    <dbReference type="NCBI Taxonomy" id="29299"/>
    <lineage>
        <taxon>Bacteria</taxon>
        <taxon>Bacillati</taxon>
        <taxon>Actinomycetota</taxon>
        <taxon>Actinomycetes</taxon>
        <taxon>Propionibacteriales</taxon>
        <taxon>Nocardioidaceae</taxon>
        <taxon>Nocardioides</taxon>
    </lineage>
</organism>
<dbReference type="SUPFAM" id="SSF88946">
    <property type="entry name" value="Sigma2 domain of RNA polymerase sigma factors"/>
    <property type="match status" value="1"/>
</dbReference>
<evidence type="ECO:0000256" key="3">
    <source>
        <dbReference type="ARBA" id="ARBA00023082"/>
    </source>
</evidence>
<dbReference type="PANTHER" id="PTHR43133:SF50">
    <property type="entry name" value="ECF RNA POLYMERASE SIGMA FACTOR SIGM"/>
    <property type="match status" value="1"/>
</dbReference>
<dbReference type="NCBIfam" id="TIGR02937">
    <property type="entry name" value="sigma70-ECF"/>
    <property type="match status" value="1"/>
</dbReference>
<feature type="domain" description="RNA polymerase sigma factor 70 region 4 type 2" evidence="7">
    <location>
        <begin position="109"/>
        <end position="160"/>
    </location>
</feature>
<dbReference type="Pfam" id="PF04542">
    <property type="entry name" value="Sigma70_r2"/>
    <property type="match status" value="1"/>
</dbReference>
<dbReference type="InterPro" id="IPR039425">
    <property type="entry name" value="RNA_pol_sigma-70-like"/>
</dbReference>
<dbReference type="InterPro" id="IPR013324">
    <property type="entry name" value="RNA_pol_sigma_r3/r4-like"/>
</dbReference>
<name>A0ABV5KC60_9ACTN</name>
<dbReference type="Gene3D" id="1.10.1740.10">
    <property type="match status" value="1"/>
</dbReference>
<keyword evidence="5" id="KW-0804">Transcription</keyword>
<reference evidence="8 9" key="1">
    <citation type="submission" date="2024-09" db="EMBL/GenBank/DDBJ databases">
        <authorList>
            <person name="Sun Q."/>
            <person name="Mori K."/>
        </authorList>
    </citation>
    <scope>NUCLEOTIDE SEQUENCE [LARGE SCALE GENOMIC DNA]</scope>
    <source>
        <strain evidence="8 9">JCM 9626</strain>
    </source>
</reference>
<dbReference type="RefSeq" id="WP_140009545.1">
    <property type="nucleotide sequence ID" value="NZ_JBHMDG010000018.1"/>
</dbReference>
<evidence type="ECO:0000256" key="2">
    <source>
        <dbReference type="ARBA" id="ARBA00023015"/>
    </source>
</evidence>
<comment type="caution">
    <text evidence="8">The sequence shown here is derived from an EMBL/GenBank/DDBJ whole genome shotgun (WGS) entry which is preliminary data.</text>
</comment>
<dbReference type="InterPro" id="IPR036388">
    <property type="entry name" value="WH-like_DNA-bd_sf"/>
</dbReference>
<sequence length="171" mass="19072">MGTDGDGTDSDFAEYAAARWPALLRSAIFLGCAPQEAEDLVQTTLLRCYTSWRKVARADHRDAYVSRMLVNAFRESRRRRWWGERPTGDLTELDVAVPDGTDDLADTASVRRALDGISVPQREVVVLRYYLQLSERETADALRIPPGTVKSRLSAALKHLATALEPSGEEH</sequence>
<evidence type="ECO:0000259" key="7">
    <source>
        <dbReference type="Pfam" id="PF08281"/>
    </source>
</evidence>
<evidence type="ECO:0000259" key="6">
    <source>
        <dbReference type="Pfam" id="PF04542"/>
    </source>
</evidence>